<name>A0AA36M3N0_CYLNA</name>
<dbReference type="Pfam" id="PF23343">
    <property type="entry name" value="REP_ORF2-G2P"/>
    <property type="match status" value="1"/>
</dbReference>
<dbReference type="Proteomes" id="UP001176961">
    <property type="component" value="Unassembled WGS sequence"/>
</dbReference>
<dbReference type="InterPro" id="IPR056906">
    <property type="entry name" value="ORF2/G2P_dom"/>
</dbReference>
<organism evidence="2 3">
    <name type="scientific">Cylicocyclus nassatus</name>
    <name type="common">Nematode worm</name>
    <dbReference type="NCBI Taxonomy" id="53992"/>
    <lineage>
        <taxon>Eukaryota</taxon>
        <taxon>Metazoa</taxon>
        <taxon>Ecdysozoa</taxon>
        <taxon>Nematoda</taxon>
        <taxon>Chromadorea</taxon>
        <taxon>Rhabditida</taxon>
        <taxon>Rhabditina</taxon>
        <taxon>Rhabditomorpha</taxon>
        <taxon>Strongyloidea</taxon>
        <taxon>Strongylidae</taxon>
        <taxon>Cylicocyclus</taxon>
    </lineage>
</organism>
<gene>
    <name evidence="2" type="ORF">CYNAS_LOCUS8479</name>
</gene>
<reference evidence="2" key="1">
    <citation type="submission" date="2023-07" db="EMBL/GenBank/DDBJ databases">
        <authorList>
            <consortium name="CYATHOMIX"/>
        </authorList>
    </citation>
    <scope>NUCLEOTIDE SEQUENCE</scope>
    <source>
        <strain evidence="2">N/A</strain>
    </source>
</reference>
<comment type="caution">
    <text evidence="2">The sequence shown here is derived from an EMBL/GenBank/DDBJ whole genome shotgun (WGS) entry which is preliminary data.</text>
</comment>
<evidence type="ECO:0000313" key="3">
    <source>
        <dbReference type="Proteomes" id="UP001176961"/>
    </source>
</evidence>
<accession>A0AA36M3N0</accession>
<evidence type="ECO:0000259" key="1">
    <source>
        <dbReference type="Pfam" id="PF23343"/>
    </source>
</evidence>
<sequence>MRCLKPTIAWICGTTYCKADGLLSPRIVFSPNDAIAYYSKIYPDCDLSVLLERNQIELPCGKCAACQIRKRKDMSVRLCHERMMCAQAVFVTLTYNDDSVPVTDDKPFFVDSNRHKDDSKRFSRGISNGLHPTLLSSDLQKFIKRLRWHLGYRGTKSAKGRFDYCPNIRYFAVGEYGTHTHRPHYHLIIYGVNRLSGVGLTAILRFLLFRPPLPNTCARYVTKKFARLEQKISCHLALVPEFTLQSVRHGGIGATWFHRFGVDACKVGLTSIVVNGRVSKCSLPQYYLRLLRKHYPQVYIDLRNSRIDFVKRNVGNLVTFDDLKRSVEVAMLTDRYQSYGEIF</sequence>
<proteinExistence type="predicted"/>
<dbReference type="EMBL" id="CATQJL010000177">
    <property type="protein sequence ID" value="CAJ0596496.1"/>
    <property type="molecule type" value="Genomic_DNA"/>
</dbReference>
<protein>
    <recommendedName>
        <fullName evidence="1">Replication-associated protein ORF2/G2P domain-containing protein</fullName>
    </recommendedName>
</protein>
<dbReference type="AlphaFoldDB" id="A0AA36M3N0"/>
<keyword evidence="3" id="KW-1185">Reference proteome</keyword>
<feature type="domain" description="Replication-associated protein ORF2/G2P" evidence="1">
    <location>
        <begin position="89"/>
        <end position="193"/>
    </location>
</feature>
<evidence type="ECO:0000313" key="2">
    <source>
        <dbReference type="EMBL" id="CAJ0596496.1"/>
    </source>
</evidence>